<comment type="caution">
    <text evidence="2">The sequence shown here is derived from an EMBL/GenBank/DDBJ whole genome shotgun (WGS) entry which is preliminary data.</text>
</comment>
<feature type="region of interest" description="Disordered" evidence="1">
    <location>
        <begin position="68"/>
        <end position="89"/>
    </location>
</feature>
<dbReference type="Proteomes" id="UP000669133">
    <property type="component" value="Unassembled WGS sequence"/>
</dbReference>
<gene>
    <name evidence="2" type="ORF">I9W82_000822</name>
</gene>
<evidence type="ECO:0000256" key="1">
    <source>
        <dbReference type="SAM" id="MobiDB-lite"/>
    </source>
</evidence>
<evidence type="ECO:0000313" key="2">
    <source>
        <dbReference type="EMBL" id="KAG5421730.1"/>
    </source>
</evidence>
<dbReference type="AlphaFoldDB" id="A0A8H8DE36"/>
<protein>
    <recommendedName>
        <fullName evidence="4">Altered inheritance of mitochondria protein 13, mitochondrial</fullName>
    </recommendedName>
</protein>
<accession>A0A8H8DE36</accession>
<feature type="compositionally biased region" description="Low complexity" evidence="1">
    <location>
        <begin position="78"/>
        <end position="88"/>
    </location>
</feature>
<name>A0A8H8DE36_9ASCO</name>
<evidence type="ECO:0000313" key="3">
    <source>
        <dbReference type="Proteomes" id="UP000669133"/>
    </source>
</evidence>
<dbReference type="EMBL" id="JAEOAQ010000001">
    <property type="protein sequence ID" value="KAG5421730.1"/>
    <property type="molecule type" value="Genomic_DNA"/>
</dbReference>
<dbReference type="OrthoDB" id="5544375at2759"/>
<evidence type="ECO:0008006" key="4">
    <source>
        <dbReference type="Google" id="ProtNLM"/>
    </source>
</evidence>
<keyword evidence="3" id="KW-1185">Reference proteome</keyword>
<reference evidence="2 3" key="1">
    <citation type="submission" date="2020-12" db="EMBL/GenBank/DDBJ databases">
        <title>Effect of drift, selection, and recombination on the evolution of hybrid genomes in Candida yeast pathogens.</title>
        <authorList>
            <person name="Mixao V."/>
            <person name="Ksiezopolska E."/>
            <person name="Saus E."/>
            <person name="Boekhout T."/>
            <person name="Gacser A."/>
            <person name="Gabaldon T."/>
        </authorList>
    </citation>
    <scope>NUCLEOTIDE SEQUENCE [LARGE SCALE GENOMIC DNA]</scope>
    <source>
        <strain evidence="2 3">BP57</strain>
    </source>
</reference>
<dbReference type="InterPro" id="IPR012471">
    <property type="entry name" value="DUF1690"/>
</dbReference>
<dbReference type="Pfam" id="PF07956">
    <property type="entry name" value="DUF1690"/>
    <property type="match status" value="1"/>
</dbReference>
<dbReference type="GeneID" id="93649451"/>
<sequence length="153" mass="17255">MGSNASKPETKVFTPTTPVDFSSTFLSQLEQSPESDYSRAQYTEKYIQDRVAQELQKLESQTIKKFQQTTNEAVANDKSSSSNKSKLSVTETSAKVAKLTQLLQDNAKLEQIEITPALQNSRDQVIQCLKDNQGKSLNCWDEVETFRTLVRNL</sequence>
<dbReference type="RefSeq" id="XP_067550846.1">
    <property type="nucleotide sequence ID" value="XM_067695228.1"/>
</dbReference>
<organism evidence="2 3">
    <name type="scientific">Candida metapsilosis</name>
    <dbReference type="NCBI Taxonomy" id="273372"/>
    <lineage>
        <taxon>Eukaryota</taxon>
        <taxon>Fungi</taxon>
        <taxon>Dikarya</taxon>
        <taxon>Ascomycota</taxon>
        <taxon>Saccharomycotina</taxon>
        <taxon>Pichiomycetes</taxon>
        <taxon>Debaryomycetaceae</taxon>
        <taxon>Candida/Lodderomyces clade</taxon>
        <taxon>Candida</taxon>
    </lineage>
</organism>
<proteinExistence type="predicted"/>
<feature type="region of interest" description="Disordered" evidence="1">
    <location>
        <begin position="1"/>
        <end position="20"/>
    </location>
</feature>